<evidence type="ECO:0000313" key="1">
    <source>
        <dbReference type="EMBL" id="KAF0920010.1"/>
    </source>
</evidence>
<organism evidence="1 2">
    <name type="scientific">Oryza meyeriana var. granulata</name>
    <dbReference type="NCBI Taxonomy" id="110450"/>
    <lineage>
        <taxon>Eukaryota</taxon>
        <taxon>Viridiplantae</taxon>
        <taxon>Streptophyta</taxon>
        <taxon>Embryophyta</taxon>
        <taxon>Tracheophyta</taxon>
        <taxon>Spermatophyta</taxon>
        <taxon>Magnoliopsida</taxon>
        <taxon>Liliopsida</taxon>
        <taxon>Poales</taxon>
        <taxon>Poaceae</taxon>
        <taxon>BOP clade</taxon>
        <taxon>Oryzoideae</taxon>
        <taxon>Oryzeae</taxon>
        <taxon>Oryzinae</taxon>
        <taxon>Oryza</taxon>
        <taxon>Oryza meyeriana</taxon>
    </lineage>
</organism>
<sequence>MVATAVSTRLRRSKRTHDEYVVCVGGRQVVATVTAHVGAARQWEYATRWRHGGRLRSEDGLTVGSYVPSMQESVSPFSAHNSLVR</sequence>
<gene>
    <name evidence="1" type="ORF">E2562_032494</name>
</gene>
<comment type="caution">
    <text evidence="1">The sequence shown here is derived from an EMBL/GenBank/DDBJ whole genome shotgun (WGS) entry which is preliminary data.</text>
</comment>
<dbReference type="EMBL" id="SPHZ02000005">
    <property type="protein sequence ID" value="KAF0920010.1"/>
    <property type="molecule type" value="Genomic_DNA"/>
</dbReference>
<evidence type="ECO:0000313" key="2">
    <source>
        <dbReference type="Proteomes" id="UP000479710"/>
    </source>
</evidence>
<name>A0A6G1E5G1_9ORYZ</name>
<accession>A0A6G1E5G1</accession>
<dbReference type="AlphaFoldDB" id="A0A6G1E5G1"/>
<protein>
    <submittedName>
        <fullName evidence="1">Uncharacterized protein</fullName>
    </submittedName>
</protein>
<proteinExistence type="predicted"/>
<dbReference type="Proteomes" id="UP000479710">
    <property type="component" value="Unassembled WGS sequence"/>
</dbReference>
<keyword evidence="2" id="KW-1185">Reference proteome</keyword>
<reference evidence="1 2" key="1">
    <citation type="submission" date="2019-11" db="EMBL/GenBank/DDBJ databases">
        <title>Whole genome sequence of Oryza granulata.</title>
        <authorList>
            <person name="Li W."/>
        </authorList>
    </citation>
    <scope>NUCLEOTIDE SEQUENCE [LARGE SCALE GENOMIC DNA]</scope>
    <source>
        <strain evidence="2">cv. Menghai</strain>
        <tissue evidence="1">Leaf</tissue>
    </source>
</reference>